<organism evidence="1 2">
    <name type="scientific">Parabacteroides chartae</name>
    <dbReference type="NCBI Taxonomy" id="1037355"/>
    <lineage>
        <taxon>Bacteria</taxon>
        <taxon>Pseudomonadati</taxon>
        <taxon>Bacteroidota</taxon>
        <taxon>Bacteroidia</taxon>
        <taxon>Bacteroidales</taxon>
        <taxon>Tannerellaceae</taxon>
        <taxon>Parabacteroides</taxon>
    </lineage>
</organism>
<protein>
    <submittedName>
        <fullName evidence="1">Uncharacterized protein</fullName>
    </submittedName>
</protein>
<accession>A0A1T5CF90</accession>
<dbReference type="Proteomes" id="UP000190852">
    <property type="component" value="Unassembled WGS sequence"/>
</dbReference>
<keyword evidence="2" id="KW-1185">Reference proteome</keyword>
<sequence>IGMFTPEIVHQQTGEQKKMWKTKVYSSSKPNVKNIDVLLDTQQRVKVTV</sequence>
<evidence type="ECO:0000313" key="1">
    <source>
        <dbReference type="EMBL" id="SKB58158.1"/>
    </source>
</evidence>
<dbReference type="EMBL" id="FUYQ01000012">
    <property type="protein sequence ID" value="SKB58158.1"/>
    <property type="molecule type" value="Genomic_DNA"/>
</dbReference>
<reference evidence="2" key="1">
    <citation type="submission" date="2017-02" db="EMBL/GenBank/DDBJ databases">
        <authorList>
            <person name="Varghese N."/>
            <person name="Submissions S."/>
        </authorList>
    </citation>
    <scope>NUCLEOTIDE SEQUENCE [LARGE SCALE GENOMIC DNA]</scope>
    <source>
        <strain evidence="2">DSM 24967</strain>
    </source>
</reference>
<proteinExistence type="predicted"/>
<dbReference type="AlphaFoldDB" id="A0A1T5CF90"/>
<name>A0A1T5CF90_9BACT</name>
<feature type="non-terminal residue" evidence="1">
    <location>
        <position position="1"/>
    </location>
</feature>
<gene>
    <name evidence="1" type="ORF">SAMN05660349_01852</name>
</gene>
<evidence type="ECO:0000313" key="2">
    <source>
        <dbReference type="Proteomes" id="UP000190852"/>
    </source>
</evidence>